<feature type="compositionally biased region" description="Pro residues" evidence="1">
    <location>
        <begin position="1727"/>
        <end position="1737"/>
    </location>
</feature>
<feature type="region of interest" description="Disordered" evidence="1">
    <location>
        <begin position="1612"/>
        <end position="1737"/>
    </location>
</feature>
<proteinExistence type="predicted"/>
<protein>
    <submittedName>
        <fullName evidence="3">Uncharacterized protein</fullName>
    </submittedName>
</protein>
<gene>
    <name evidence="3" type="ORF">DC20_10305</name>
</gene>
<keyword evidence="2" id="KW-0732">Signal</keyword>
<keyword evidence="4" id="KW-1185">Reference proteome</keyword>
<dbReference type="EMBL" id="CP012643">
    <property type="protein sequence ID" value="ALI99300.1"/>
    <property type="molecule type" value="Genomic_DNA"/>
</dbReference>
<dbReference type="KEGG" id="rti:DC20_10305"/>
<evidence type="ECO:0000313" key="4">
    <source>
        <dbReference type="Proteomes" id="UP000061382"/>
    </source>
</evidence>
<dbReference type="Proteomes" id="UP000061382">
    <property type="component" value="Chromosome"/>
</dbReference>
<feature type="compositionally biased region" description="Low complexity" evidence="1">
    <location>
        <begin position="235"/>
        <end position="256"/>
    </location>
</feature>
<dbReference type="OrthoDB" id="1465441at2"/>
<dbReference type="STRING" id="512763.DC20_10305"/>
<evidence type="ECO:0000313" key="3">
    <source>
        <dbReference type="EMBL" id="ALI99300.1"/>
    </source>
</evidence>
<feature type="region of interest" description="Disordered" evidence="1">
    <location>
        <begin position="165"/>
        <end position="271"/>
    </location>
</feature>
<feature type="compositionally biased region" description="Basic and acidic residues" evidence="1">
    <location>
        <begin position="258"/>
        <end position="271"/>
    </location>
</feature>
<feature type="compositionally biased region" description="Basic and acidic residues" evidence="1">
    <location>
        <begin position="1655"/>
        <end position="1666"/>
    </location>
</feature>
<feature type="compositionally biased region" description="Low complexity" evidence="1">
    <location>
        <begin position="188"/>
        <end position="205"/>
    </location>
</feature>
<name>A0A0P0CXD1_9BACT</name>
<evidence type="ECO:0000256" key="2">
    <source>
        <dbReference type="SAM" id="SignalP"/>
    </source>
</evidence>
<dbReference type="PATRIC" id="fig|512763.3.peg.2270"/>
<sequence length="1737" mass="190255">MKHFYLSLIFLLCGVAGYAQTYKLSPDNQEQFVLDVRAMMAGTKNEAAMKASSGFETAWASGRLSSTQKAKVMDLTQQMLKKKLKARPHFENFLGSLGTSVNQYQYTGNHLDQLLKVMEQTLQKQDLKVYERFLATTHQFLASKTLYKGPSNGLQAVNGTFSFDYREGTPEPASDAGWGPEPTPAAPAPVTAKAKTTPAAKTAAPAPKPAPKKVVKQVEEDPWAAWETPKKVTKPKPAASKTAKASTGSKAGAKGTAAKKETTAPVKEEPAPVAEKDYFATPLPVLAGPVVVLEKTDLLLTSAFDSVTIKDASGAISLANGMYVGKGGKLVWNQLGGDATAEFKGLAFEVGKPYFKAEDVTLTYPAVTENSVRGNLEYKLTRSKANGDNGYPKFISHTNNAKIKRFGSDVKYLGGLSLAGGTLMSAALDGSPSTIWVSENGEAKFRASSRNYTINDSLITAPEAGVALFQGEDSITHPGVKLKYNKTGKRLVLINPEGHYKLTPYYHSYHQVELTTDMASWNITEPKIDFAILTAKNEVPVQVNSKEYFTLSRFQQIKTISNFHPLYSTVGYALKRGSKTFTLADMSEDTKIKKEVLHNALTTLSQGNYLDYDPASGYVHLRDKAYHHVDASRNKKDFDYININALSPAGRNATLDLTTGDLVLRGVKSFAFHTDSAVIAIPDSQTIRIQKNRNILFNGKVKSTDFSFRGKEFLFDYDGFFIDLAKIDSTVLTTKTKGKDGKDKETPFTLVNRGGKGQAKLYINRPDNKSGRKKSLGYPALDAISGATVYFNKPEILGGVYDTTVYFNIPPFKIDSMASTKHNVIGFKGTFNSGGIFPPFETKLAVQPDGALGFSYVVPKAGYAVYGGKGKFTDTLTLDTKGLRGKGVLSYQTATMQSPGFVFYLDSAMTDVGKKGSFKEGTVAQGSYPSGSFKSFKMNWHPYQDTLQIHTVGKELMSIFNDRFTYKGMLGFTPSSLFGSGVVENKEVAMKSPQFVFKKGLIHGNKAGMEVASADRKMPALTTYDVFLDFYMDEGYAEYGAETKGNATTEFPFAQYKSSLSAGKWDFKARKLTLSSGNDGGEAYFYSMKSGDDSLSFKAKNATYDFSNYTLVASGVPYIPIGDSYIIPDSNRVQFLKDSELRTFQKASLAMDSVQKFHQMSRGEVHIDNRFGMTGNALYTFTNATGDSYKVKFDKFAWTKPEGGKKDESKGPAFFLAEGTVQEKDTLFLIPKVRYHGNMSLASNQKTLNFDGFAKMLFSGSEDSDWFPYKRSNVNPEDIRLEIKDPALADGTPLKTGLHINTTSGKIYNTFVSKKQFDDDLDVFEVQGVLSFDKEAKKYKIGDEGRAYGNSYSGNMLQYSDVTKEVKYDGKFNLVKPVKGFKLTAAGSGTGRTDSSRYDLDAFMAFDFDAPSQAIESMGQKIAKEAAGLPEGIELNKPDLPFKLAAFLGDKGVADFNTATAKGYVPFSKISDKLIHTLVLNQVNLKWSPKTNAWHSVGPISIAGIDKADVNAKITGHMEIKAGAAGDAVTMYLEVNPYVWYYFNFFEGGMGMASSDPQFNAAIASKSKGRGMEGGSYTFYPLEDIDRMEFVNYFRKTYLGKEPLKVAPQPVYNTFDTAPEEESGKKSRKKKKGEEADFGAVPAGFDTAPPVAQPETKEKKKKKEADSGAVPAGFDTSVAQPEEPKKDKKKKKEEAVDAIPSGFETPVTEQEEAGGKKKKDKKKKGEVPPPDIDPVGN</sequence>
<feature type="signal peptide" evidence="2">
    <location>
        <begin position="1"/>
        <end position="21"/>
    </location>
</feature>
<accession>A0A0P0CXD1</accession>
<evidence type="ECO:0000256" key="1">
    <source>
        <dbReference type="SAM" id="MobiDB-lite"/>
    </source>
</evidence>
<organism evidence="3 4">
    <name type="scientific">Rufibacter tibetensis</name>
    <dbReference type="NCBI Taxonomy" id="512763"/>
    <lineage>
        <taxon>Bacteria</taxon>
        <taxon>Pseudomonadati</taxon>
        <taxon>Bacteroidota</taxon>
        <taxon>Cytophagia</taxon>
        <taxon>Cytophagales</taxon>
        <taxon>Hymenobacteraceae</taxon>
        <taxon>Rufibacter</taxon>
    </lineage>
</organism>
<reference evidence="3 4" key="1">
    <citation type="submission" date="2015-08" db="EMBL/GenBank/DDBJ databases">
        <title>Complete genome sequence of Rufibacter tibetensis strain 1351t, a radiation-resistant bacterium from tibet plateau.</title>
        <authorList>
            <person name="Dai J."/>
        </authorList>
    </citation>
    <scope>NUCLEOTIDE SEQUENCE [LARGE SCALE GENOMIC DNA]</scope>
    <source>
        <strain evidence="3 4">1351</strain>
    </source>
</reference>
<dbReference type="RefSeq" id="WP_062543762.1">
    <property type="nucleotide sequence ID" value="NZ_CP012643.1"/>
</dbReference>
<feature type="chain" id="PRO_5006043017" evidence="2">
    <location>
        <begin position="22"/>
        <end position="1737"/>
    </location>
</feature>